<dbReference type="NCBIfam" id="TIGR00254">
    <property type="entry name" value="GGDEF"/>
    <property type="match status" value="1"/>
</dbReference>
<feature type="transmembrane region" description="Helical" evidence="3">
    <location>
        <begin position="82"/>
        <end position="105"/>
    </location>
</feature>
<keyword evidence="3" id="KW-1133">Transmembrane helix</keyword>
<dbReference type="PANTHER" id="PTHR45138:SF9">
    <property type="entry name" value="DIGUANYLATE CYCLASE DGCM-RELATED"/>
    <property type="match status" value="1"/>
</dbReference>
<comment type="catalytic activity">
    <reaction evidence="2">
        <text>2 GTP = 3',3'-c-di-GMP + 2 diphosphate</text>
        <dbReference type="Rhea" id="RHEA:24898"/>
        <dbReference type="ChEBI" id="CHEBI:33019"/>
        <dbReference type="ChEBI" id="CHEBI:37565"/>
        <dbReference type="ChEBI" id="CHEBI:58805"/>
        <dbReference type="EC" id="2.7.7.65"/>
    </reaction>
</comment>
<dbReference type="InterPro" id="IPR043128">
    <property type="entry name" value="Rev_trsase/Diguanyl_cyclase"/>
</dbReference>
<feature type="domain" description="GGDEF" evidence="4">
    <location>
        <begin position="234"/>
        <end position="364"/>
    </location>
</feature>
<keyword evidence="5" id="KW-0548">Nucleotidyltransferase</keyword>
<feature type="transmembrane region" description="Helical" evidence="3">
    <location>
        <begin position="44"/>
        <end position="61"/>
    </location>
</feature>
<comment type="caution">
    <text evidence="5">The sequence shown here is derived from an EMBL/GenBank/DDBJ whole genome shotgun (WGS) entry which is preliminary data.</text>
</comment>
<dbReference type="Proteomes" id="UP001449225">
    <property type="component" value="Unassembled WGS sequence"/>
</dbReference>
<dbReference type="InterPro" id="IPR050469">
    <property type="entry name" value="Diguanylate_Cyclase"/>
</dbReference>
<evidence type="ECO:0000256" key="1">
    <source>
        <dbReference type="ARBA" id="ARBA00012528"/>
    </source>
</evidence>
<sequence length="364" mass="41456">MPTIHPKLVEIVVEQTPRAMIAMLIVSSAYVFIFIKYIPLLILLVWVVFQIFLAASRFYNIKMFKKHLSQQSIKGVKNNKTLFIALNIFQAVMWTTSSILVSIYAPPPFELVSFVMIIGIITAAALSMSSLYKAYLVFFFSMIIPQIIIMLYHGEHQHISIVIFTSIYIPATILLSKAILNSRISSIEAHDELEEKAGELHTLSTIDSLTKIYNRGYFFALSNDILLISEREKKKVSLLMLDIDHFKKINDNHGHQTGDFVLEHLAKKIKKLMRKSDIFARIGGEEFAILLNNTSLKRAKIIADKVRSTVEDSVFSHNSVPIKITLSIGVSELNENNCSIEDLYKQADEQLYRAKENGRNRVFP</sequence>
<keyword evidence="5" id="KW-0808">Transferase</keyword>
<evidence type="ECO:0000313" key="5">
    <source>
        <dbReference type="EMBL" id="MEM5536234.1"/>
    </source>
</evidence>
<proteinExistence type="predicted"/>
<evidence type="ECO:0000256" key="2">
    <source>
        <dbReference type="ARBA" id="ARBA00034247"/>
    </source>
</evidence>
<feature type="transmembrane region" description="Helical" evidence="3">
    <location>
        <begin position="111"/>
        <end position="128"/>
    </location>
</feature>
<dbReference type="EMBL" id="JBBMRA010000005">
    <property type="protein sequence ID" value="MEM5536234.1"/>
    <property type="molecule type" value="Genomic_DNA"/>
</dbReference>
<protein>
    <recommendedName>
        <fullName evidence="1">diguanylate cyclase</fullName>
        <ecNumber evidence="1">2.7.7.65</ecNumber>
    </recommendedName>
</protein>
<gene>
    <name evidence="5" type="ORF">WNY58_07500</name>
</gene>
<dbReference type="InterPro" id="IPR000160">
    <property type="entry name" value="GGDEF_dom"/>
</dbReference>
<dbReference type="EC" id="2.7.7.65" evidence="1"/>
<dbReference type="SMART" id="SM00267">
    <property type="entry name" value="GGDEF"/>
    <property type="match status" value="1"/>
</dbReference>
<dbReference type="PROSITE" id="PS50887">
    <property type="entry name" value="GGDEF"/>
    <property type="match status" value="1"/>
</dbReference>
<dbReference type="InterPro" id="IPR029787">
    <property type="entry name" value="Nucleotide_cyclase"/>
</dbReference>
<dbReference type="GO" id="GO:0052621">
    <property type="term" value="F:diguanylate cyclase activity"/>
    <property type="evidence" value="ECO:0007669"/>
    <property type="project" value="UniProtKB-EC"/>
</dbReference>
<name>A0ABU9TR81_9GAMM</name>
<keyword evidence="3" id="KW-0812">Transmembrane</keyword>
<dbReference type="SUPFAM" id="SSF55073">
    <property type="entry name" value="Nucleotide cyclase"/>
    <property type="match status" value="1"/>
</dbReference>
<dbReference type="RefSeq" id="WP_342854192.1">
    <property type="nucleotide sequence ID" value="NZ_JBBMRA010000005.1"/>
</dbReference>
<keyword evidence="3" id="KW-0472">Membrane</keyword>
<organism evidence="5 6">
    <name type="scientific">Neptuniibacter pectenicola</name>
    <dbReference type="NCBI Taxonomy" id="1806669"/>
    <lineage>
        <taxon>Bacteria</taxon>
        <taxon>Pseudomonadati</taxon>
        <taxon>Pseudomonadota</taxon>
        <taxon>Gammaproteobacteria</taxon>
        <taxon>Oceanospirillales</taxon>
        <taxon>Oceanospirillaceae</taxon>
        <taxon>Neptuniibacter</taxon>
    </lineage>
</organism>
<dbReference type="Gene3D" id="3.30.70.270">
    <property type="match status" value="1"/>
</dbReference>
<reference evidence="5 6" key="1">
    <citation type="submission" date="2024-03" db="EMBL/GenBank/DDBJ databases">
        <title>Community enrichment and isolation of bacterial strains for fucoidan degradation.</title>
        <authorList>
            <person name="Sichert A."/>
        </authorList>
    </citation>
    <scope>NUCLEOTIDE SEQUENCE [LARGE SCALE GENOMIC DNA]</scope>
    <source>
        <strain evidence="5 6">AS76</strain>
    </source>
</reference>
<feature type="transmembrane region" description="Helical" evidence="3">
    <location>
        <begin position="135"/>
        <end position="153"/>
    </location>
</feature>
<feature type="transmembrane region" description="Helical" evidence="3">
    <location>
        <begin position="159"/>
        <end position="180"/>
    </location>
</feature>
<evidence type="ECO:0000313" key="6">
    <source>
        <dbReference type="Proteomes" id="UP001449225"/>
    </source>
</evidence>
<dbReference type="Pfam" id="PF00990">
    <property type="entry name" value="GGDEF"/>
    <property type="match status" value="1"/>
</dbReference>
<dbReference type="CDD" id="cd01949">
    <property type="entry name" value="GGDEF"/>
    <property type="match status" value="1"/>
</dbReference>
<feature type="transmembrane region" description="Helical" evidence="3">
    <location>
        <begin position="20"/>
        <end position="38"/>
    </location>
</feature>
<dbReference type="PANTHER" id="PTHR45138">
    <property type="entry name" value="REGULATORY COMPONENTS OF SENSORY TRANSDUCTION SYSTEM"/>
    <property type="match status" value="1"/>
</dbReference>
<keyword evidence="6" id="KW-1185">Reference proteome</keyword>
<accession>A0ABU9TR81</accession>
<evidence type="ECO:0000256" key="3">
    <source>
        <dbReference type="SAM" id="Phobius"/>
    </source>
</evidence>
<evidence type="ECO:0000259" key="4">
    <source>
        <dbReference type="PROSITE" id="PS50887"/>
    </source>
</evidence>